<keyword evidence="2" id="KW-1185">Reference proteome</keyword>
<dbReference type="Pfam" id="PF07081">
    <property type="entry name" value="DUF1349"/>
    <property type="match status" value="1"/>
</dbReference>
<dbReference type="EMBL" id="FOLT01000009">
    <property type="protein sequence ID" value="SFC51675.1"/>
    <property type="molecule type" value="Genomic_DNA"/>
</dbReference>
<dbReference type="InterPro" id="IPR009784">
    <property type="entry name" value="DUF1349"/>
</dbReference>
<dbReference type="PIRSF" id="PIRSF022704">
    <property type="entry name" value="UCP022704"/>
    <property type="match status" value="1"/>
</dbReference>
<name>A0A1I1JTH9_9LACT</name>
<reference evidence="2" key="1">
    <citation type="submission" date="2016-10" db="EMBL/GenBank/DDBJ databases">
        <authorList>
            <person name="Varghese N."/>
            <person name="Submissions S."/>
        </authorList>
    </citation>
    <scope>NUCLEOTIDE SEQUENCE [LARGE SCALE GENOMIC DNA]</scope>
    <source>
        <strain evidence="2">DSM 23664</strain>
    </source>
</reference>
<proteinExistence type="predicted"/>
<gene>
    <name evidence="1" type="ORF">SAMN04488102_1091</name>
</gene>
<dbReference type="SUPFAM" id="SSF49899">
    <property type="entry name" value="Concanavalin A-like lectins/glucanases"/>
    <property type="match status" value="1"/>
</dbReference>
<evidence type="ECO:0008006" key="3">
    <source>
        <dbReference type="Google" id="ProtNLM"/>
    </source>
</evidence>
<dbReference type="AlphaFoldDB" id="A0A1I1JTH9"/>
<dbReference type="Gene3D" id="2.60.120.200">
    <property type="match status" value="1"/>
</dbReference>
<dbReference type="Proteomes" id="UP000199612">
    <property type="component" value="Unassembled WGS sequence"/>
</dbReference>
<organism evidence="1 2">
    <name type="scientific">Alkalibacterium subtropicum</name>
    <dbReference type="NCBI Taxonomy" id="753702"/>
    <lineage>
        <taxon>Bacteria</taxon>
        <taxon>Bacillati</taxon>
        <taxon>Bacillota</taxon>
        <taxon>Bacilli</taxon>
        <taxon>Lactobacillales</taxon>
        <taxon>Carnobacteriaceae</taxon>
        <taxon>Alkalibacterium</taxon>
    </lineage>
</organism>
<dbReference type="PANTHER" id="PTHR35332:SF2">
    <property type="entry name" value="REGULATION OF ENOLASE PROTEIN 1"/>
    <property type="match status" value="1"/>
</dbReference>
<dbReference type="PANTHER" id="PTHR35332">
    <property type="entry name" value="REGULATION OF ENOLASE PROTEIN 1"/>
    <property type="match status" value="1"/>
</dbReference>
<dbReference type="InterPro" id="IPR015987">
    <property type="entry name" value="UCP022704"/>
</dbReference>
<evidence type="ECO:0000313" key="2">
    <source>
        <dbReference type="Proteomes" id="UP000199612"/>
    </source>
</evidence>
<evidence type="ECO:0000313" key="1">
    <source>
        <dbReference type="EMBL" id="SFC51675.1"/>
    </source>
</evidence>
<accession>A0A1I1JTH9</accession>
<protein>
    <recommendedName>
        <fullName evidence="3">DUF1349 domain-containing protein</fullName>
    </recommendedName>
</protein>
<sequence>MTEYFLDRDLMTHNAPEKMNQTEEKLVIHTEAGTDLWQRTYYGFQNDNAPMVQTETDEPYFSFVTKVENESIHRFDQAGIVVYLDSDNWIKASSEYENAEYQRLGSVVTNKGYSDWASQDIDAKINTIWYRLSCRRPDFRIEYSLNGEDFKQIRICHMDKGNETISFGIYACSPLKGSFQATFSEMTIGPCVWEAHE</sequence>
<dbReference type="STRING" id="753702.SAMN04488102_1091"/>
<dbReference type="RefSeq" id="WP_425426047.1">
    <property type="nucleotide sequence ID" value="NZ_FOLT01000009.1"/>
</dbReference>
<dbReference type="InterPro" id="IPR013320">
    <property type="entry name" value="ConA-like_dom_sf"/>
</dbReference>